<dbReference type="PANTHER" id="PTHR31623:SF17">
    <property type="entry name" value="F21J9.9"/>
    <property type="match status" value="1"/>
</dbReference>
<evidence type="ECO:0000256" key="1">
    <source>
        <dbReference type="ARBA" id="ARBA00009861"/>
    </source>
</evidence>
<dbReference type="EMBL" id="JACGWN010000006">
    <property type="protein sequence ID" value="KAL0447213.1"/>
    <property type="molecule type" value="Genomic_DNA"/>
</dbReference>
<comment type="caution">
    <text evidence="4">The sequence shown here is derived from an EMBL/GenBank/DDBJ whole genome shotgun (WGS) entry which is preliminary data.</text>
</comment>
<gene>
    <name evidence="4" type="ORF">Slati_1849200</name>
</gene>
<organism evidence="4">
    <name type="scientific">Sesamum latifolium</name>
    <dbReference type="NCBI Taxonomy" id="2727402"/>
    <lineage>
        <taxon>Eukaryota</taxon>
        <taxon>Viridiplantae</taxon>
        <taxon>Streptophyta</taxon>
        <taxon>Embryophyta</taxon>
        <taxon>Tracheophyta</taxon>
        <taxon>Spermatophyta</taxon>
        <taxon>Magnoliopsida</taxon>
        <taxon>eudicotyledons</taxon>
        <taxon>Gunneridae</taxon>
        <taxon>Pentapetalae</taxon>
        <taxon>asterids</taxon>
        <taxon>lamiids</taxon>
        <taxon>Lamiales</taxon>
        <taxon>Pedaliaceae</taxon>
        <taxon>Sesamum</taxon>
    </lineage>
</organism>
<proteinExistence type="inferred from homology"/>
<dbReference type="AlphaFoldDB" id="A0AAW2X0D2"/>
<keyword evidence="2" id="KW-0808">Transferase</keyword>
<dbReference type="Pfam" id="PF02458">
    <property type="entry name" value="Transferase"/>
    <property type="match status" value="1"/>
</dbReference>
<keyword evidence="3" id="KW-0012">Acyltransferase</keyword>
<evidence type="ECO:0000256" key="3">
    <source>
        <dbReference type="ARBA" id="ARBA00023315"/>
    </source>
</evidence>
<dbReference type="InterPro" id="IPR023213">
    <property type="entry name" value="CAT-like_dom_sf"/>
</dbReference>
<dbReference type="PANTHER" id="PTHR31623">
    <property type="entry name" value="F21J9.9"/>
    <property type="match status" value="1"/>
</dbReference>
<reference evidence="4" key="2">
    <citation type="journal article" date="2024" name="Plant">
        <title>Genomic evolution and insights into agronomic trait innovations of Sesamum species.</title>
        <authorList>
            <person name="Miao H."/>
            <person name="Wang L."/>
            <person name="Qu L."/>
            <person name="Liu H."/>
            <person name="Sun Y."/>
            <person name="Le M."/>
            <person name="Wang Q."/>
            <person name="Wei S."/>
            <person name="Zheng Y."/>
            <person name="Lin W."/>
            <person name="Duan Y."/>
            <person name="Cao H."/>
            <person name="Xiong S."/>
            <person name="Wang X."/>
            <person name="Wei L."/>
            <person name="Li C."/>
            <person name="Ma Q."/>
            <person name="Ju M."/>
            <person name="Zhao R."/>
            <person name="Li G."/>
            <person name="Mu C."/>
            <person name="Tian Q."/>
            <person name="Mei H."/>
            <person name="Zhang T."/>
            <person name="Gao T."/>
            <person name="Zhang H."/>
        </authorList>
    </citation>
    <scope>NUCLEOTIDE SEQUENCE</scope>
    <source>
        <strain evidence="4">KEN1</strain>
    </source>
</reference>
<evidence type="ECO:0000313" key="4">
    <source>
        <dbReference type="EMBL" id="KAL0447213.1"/>
    </source>
</evidence>
<accession>A0AAW2X0D2</accession>
<evidence type="ECO:0000256" key="2">
    <source>
        <dbReference type="ARBA" id="ARBA00022679"/>
    </source>
</evidence>
<protein>
    <submittedName>
        <fullName evidence="4">Stemmadenine O-acetyltransferase</fullName>
    </submittedName>
</protein>
<name>A0AAW2X0D2_9LAMI</name>
<sequence length="439" mass="49372">MEIKIEVISQEIIKPSSPTPEPLRKYRLSFLDQIVAPPDFIPGVYFYQADAKFSNLGKSNNLKKSLSQVLSRFYPLAGRLVDNLYVNCNDEGAPYIEAVANCSLPQVITNPVMNNIAKFLPYKVDDVQDIGMAVQVTYFQCGGTAVGLVISHKMGDGLSFLQVANTWAAVARNGNYDDVPHPKFEGAKTFPPRDALRFNPSTDTREELVSKIFIFPDSKISALQERYSSEASEFLQRPPSRVEALSAFIWTRFISATEMKANPNKIYTVHHTVNLRPRLDPPLSDQYHFGNIFWMAVAAMPSVGANCGSELMQKVKEAIRAVNRECVAQLLQGDIEYLNFLKERMGQANRSELVRFTFTSMCKFPLYKADFGWGKPVWVVTLAGILHKNLVVFTDTATGDGIEARINLRKEDMEKFEADLELQEFLSNAKTFGIHNSRL</sequence>
<comment type="similarity">
    <text evidence="1">Belongs to the plant acyltransferase family.</text>
</comment>
<dbReference type="GO" id="GO:0016746">
    <property type="term" value="F:acyltransferase activity"/>
    <property type="evidence" value="ECO:0007669"/>
    <property type="project" value="UniProtKB-KW"/>
</dbReference>
<reference evidence="4" key="1">
    <citation type="submission" date="2020-06" db="EMBL/GenBank/DDBJ databases">
        <authorList>
            <person name="Li T."/>
            <person name="Hu X."/>
            <person name="Zhang T."/>
            <person name="Song X."/>
            <person name="Zhang H."/>
            <person name="Dai N."/>
            <person name="Sheng W."/>
            <person name="Hou X."/>
            <person name="Wei L."/>
        </authorList>
    </citation>
    <scope>NUCLEOTIDE SEQUENCE</scope>
    <source>
        <strain evidence="4">KEN1</strain>
        <tissue evidence="4">Leaf</tissue>
    </source>
</reference>
<dbReference type="Gene3D" id="3.30.559.10">
    <property type="entry name" value="Chloramphenicol acetyltransferase-like domain"/>
    <property type="match status" value="2"/>
</dbReference>